<proteinExistence type="predicted"/>
<dbReference type="GO" id="GO:0003824">
    <property type="term" value="F:catalytic activity"/>
    <property type="evidence" value="ECO:0007669"/>
    <property type="project" value="InterPro"/>
</dbReference>
<dbReference type="SUPFAM" id="SSF46767">
    <property type="entry name" value="Methylated DNA-protein cysteine methyltransferase, C-terminal domain"/>
    <property type="match status" value="1"/>
</dbReference>
<gene>
    <name evidence="3" type="ORF">LARV_02447</name>
</gene>
<reference evidence="3" key="1">
    <citation type="submission" date="2015-07" db="EMBL/GenBank/DDBJ databases">
        <title>Draft Genome Sequences of Anaerolinea thermolimosa IMO-1, Bellilinea caldifistulae GOMI-1, Leptolinea tardivitalis YMTK-2, Levilinea saccharolytica KIBI-1,Longilinea arvoryzae KOME-1, Previously Described as Members of the Anaerolineaceae (Chloroflexi).</title>
        <authorList>
            <person name="Sekiguchi Y."/>
            <person name="Ohashi A."/>
            <person name="Matsuura N."/>
            <person name="Tourlousse M.D."/>
        </authorList>
    </citation>
    <scope>NUCLEOTIDE SEQUENCE [LARGE SCALE GENOMIC DNA]</scope>
    <source>
        <strain evidence="3">KOME-1</strain>
    </source>
</reference>
<dbReference type="EMBL" id="DF967972">
    <property type="protein sequence ID" value="GAP14673.1"/>
    <property type="molecule type" value="Genomic_DNA"/>
</dbReference>
<keyword evidence="4" id="KW-1185">Reference proteome</keyword>
<dbReference type="CDD" id="cd06445">
    <property type="entry name" value="ATase"/>
    <property type="match status" value="1"/>
</dbReference>
<dbReference type="Gene3D" id="1.10.10.10">
    <property type="entry name" value="Winged helix-like DNA-binding domain superfamily/Winged helix DNA-binding domain"/>
    <property type="match status" value="1"/>
</dbReference>
<evidence type="ECO:0000259" key="2">
    <source>
        <dbReference type="Pfam" id="PF01035"/>
    </source>
</evidence>
<protein>
    <submittedName>
        <fullName evidence="3">O(6)-alkylguanine repair protein YbaZ</fullName>
    </submittedName>
</protein>
<evidence type="ECO:0000256" key="1">
    <source>
        <dbReference type="ARBA" id="ARBA00022763"/>
    </source>
</evidence>
<organism evidence="3">
    <name type="scientific">Longilinea arvoryzae</name>
    <dbReference type="NCBI Taxonomy" id="360412"/>
    <lineage>
        <taxon>Bacteria</taxon>
        <taxon>Bacillati</taxon>
        <taxon>Chloroflexota</taxon>
        <taxon>Anaerolineae</taxon>
        <taxon>Anaerolineales</taxon>
        <taxon>Anaerolineaceae</taxon>
        <taxon>Longilinea</taxon>
    </lineage>
</organism>
<dbReference type="STRING" id="360412.LARV_02447"/>
<accession>A0A0S7BL92</accession>
<dbReference type="AlphaFoldDB" id="A0A0S7BL92"/>
<dbReference type="Proteomes" id="UP000055060">
    <property type="component" value="Unassembled WGS sequence"/>
</dbReference>
<evidence type="ECO:0000313" key="3">
    <source>
        <dbReference type="EMBL" id="GAP14673.1"/>
    </source>
</evidence>
<evidence type="ECO:0000313" key="4">
    <source>
        <dbReference type="Proteomes" id="UP000055060"/>
    </source>
</evidence>
<dbReference type="InterPro" id="IPR014048">
    <property type="entry name" value="MethylDNA_cys_MeTrfase_DNA-bd"/>
</dbReference>
<keyword evidence="1" id="KW-0227">DNA damage</keyword>
<sequence length="106" mass="11492">MVEKTQTGPRLYDRIYNAVRQIPAGRVATYGQIARLVGGCSAQMVGFALAALPNGSDVPWQRVINAQGKVSPHGVGFGSMIQRTLLEEEGVVFNLEGIVDLKTYGW</sequence>
<dbReference type="OrthoDB" id="9802228at2"/>
<dbReference type="RefSeq" id="WP_075073911.1">
    <property type="nucleotide sequence ID" value="NZ_DF967972.1"/>
</dbReference>
<dbReference type="GO" id="GO:0006281">
    <property type="term" value="P:DNA repair"/>
    <property type="evidence" value="ECO:0007669"/>
    <property type="project" value="InterPro"/>
</dbReference>
<dbReference type="InterPro" id="IPR036217">
    <property type="entry name" value="MethylDNA_cys_MeTrfase_DNAb"/>
</dbReference>
<dbReference type="InterPro" id="IPR052520">
    <property type="entry name" value="ATL_DNA_repair"/>
</dbReference>
<dbReference type="InterPro" id="IPR036388">
    <property type="entry name" value="WH-like_DNA-bd_sf"/>
</dbReference>
<dbReference type="Pfam" id="PF01035">
    <property type="entry name" value="DNA_binding_1"/>
    <property type="match status" value="1"/>
</dbReference>
<feature type="domain" description="Methylated-DNA-[protein]-cysteine S-methyltransferase DNA binding" evidence="2">
    <location>
        <begin position="12"/>
        <end position="91"/>
    </location>
</feature>
<name>A0A0S7BL92_9CHLR</name>
<dbReference type="PANTHER" id="PTHR42942">
    <property type="entry name" value="6-O-METHYLGUANINE DNA METHYLTRANSFERASE"/>
    <property type="match status" value="1"/>
</dbReference>
<dbReference type="PANTHER" id="PTHR42942:SF1">
    <property type="entry name" value="ALKYLTRANSFERASE-LIKE PROTEIN 1"/>
    <property type="match status" value="1"/>
</dbReference>